<keyword evidence="6" id="KW-1185">Reference proteome</keyword>
<feature type="signal peptide" evidence="3">
    <location>
        <begin position="1"/>
        <end position="23"/>
    </location>
</feature>
<dbReference type="CDD" id="cd00314">
    <property type="entry name" value="plant_peroxidase_like"/>
    <property type="match status" value="1"/>
</dbReference>
<feature type="chain" id="PRO_5046491614" description="Plant heme peroxidase family profile domain-containing protein" evidence="3">
    <location>
        <begin position="24"/>
        <end position="727"/>
    </location>
</feature>
<dbReference type="PANTHER" id="PTHR31356">
    <property type="entry name" value="THYLAKOID LUMENAL 29 KDA PROTEIN, CHLOROPLASTIC-RELATED"/>
    <property type="match status" value="1"/>
</dbReference>
<dbReference type="Gene3D" id="1.10.520.10">
    <property type="match status" value="1"/>
</dbReference>
<evidence type="ECO:0000313" key="5">
    <source>
        <dbReference type="EMBL" id="CAK8992677.1"/>
    </source>
</evidence>
<evidence type="ECO:0000256" key="1">
    <source>
        <dbReference type="ARBA" id="ARBA00023002"/>
    </source>
</evidence>
<dbReference type="EMBL" id="CAXAMN010001115">
    <property type="protein sequence ID" value="CAK8992677.1"/>
    <property type="molecule type" value="Genomic_DNA"/>
</dbReference>
<dbReference type="InterPro" id="IPR044831">
    <property type="entry name" value="Ccp1-like"/>
</dbReference>
<dbReference type="PANTHER" id="PTHR31356:SF66">
    <property type="entry name" value="CATALASE-PEROXIDASE"/>
    <property type="match status" value="1"/>
</dbReference>
<dbReference type="SUPFAM" id="SSF48113">
    <property type="entry name" value="Heme-dependent peroxidases"/>
    <property type="match status" value="1"/>
</dbReference>
<name>A0ABP0HS58_9DINO</name>
<evidence type="ECO:0000256" key="3">
    <source>
        <dbReference type="SAM" id="SignalP"/>
    </source>
</evidence>
<dbReference type="InterPro" id="IPR002016">
    <property type="entry name" value="Haem_peroxidase"/>
</dbReference>
<comment type="caution">
    <text evidence="5">The sequence shown here is derived from an EMBL/GenBank/DDBJ whole genome shotgun (WGS) entry which is preliminary data.</text>
</comment>
<dbReference type="Pfam" id="PF00141">
    <property type="entry name" value="peroxidase"/>
    <property type="match status" value="1"/>
</dbReference>
<comment type="similarity">
    <text evidence="2">Belongs to the peroxidase family.</text>
</comment>
<dbReference type="PROSITE" id="PS00435">
    <property type="entry name" value="PEROXIDASE_1"/>
    <property type="match status" value="1"/>
</dbReference>
<dbReference type="Proteomes" id="UP001642484">
    <property type="component" value="Unassembled WGS sequence"/>
</dbReference>
<proteinExistence type="inferred from homology"/>
<evidence type="ECO:0000313" key="6">
    <source>
        <dbReference type="Proteomes" id="UP001642484"/>
    </source>
</evidence>
<evidence type="ECO:0000259" key="4">
    <source>
        <dbReference type="PROSITE" id="PS50873"/>
    </source>
</evidence>
<accession>A0ABP0HS58</accession>
<protein>
    <recommendedName>
        <fullName evidence="4">Plant heme peroxidase family profile domain-containing protein</fullName>
    </recommendedName>
</protein>
<feature type="domain" description="Plant heme peroxidase family profile" evidence="4">
    <location>
        <begin position="260"/>
        <end position="692"/>
    </location>
</feature>
<dbReference type="InterPro" id="IPR019793">
    <property type="entry name" value="Peroxidases_heam-ligand_BS"/>
</dbReference>
<gene>
    <name evidence="5" type="ORF">CCMP2556_LOCUS2953</name>
</gene>
<dbReference type="Gene3D" id="1.10.420.10">
    <property type="entry name" value="Peroxidase, domain 2"/>
    <property type="match status" value="1"/>
</dbReference>
<dbReference type="InterPro" id="IPR010255">
    <property type="entry name" value="Haem_peroxidase_sf"/>
</dbReference>
<organism evidence="5 6">
    <name type="scientific">Durusdinium trenchii</name>
    <dbReference type="NCBI Taxonomy" id="1381693"/>
    <lineage>
        <taxon>Eukaryota</taxon>
        <taxon>Sar</taxon>
        <taxon>Alveolata</taxon>
        <taxon>Dinophyceae</taxon>
        <taxon>Suessiales</taxon>
        <taxon>Symbiodiniaceae</taxon>
        <taxon>Durusdinium</taxon>
    </lineage>
</organism>
<dbReference type="GO" id="GO:0004601">
    <property type="term" value="F:peroxidase activity"/>
    <property type="evidence" value="ECO:0007669"/>
    <property type="project" value="UniProtKB-KW"/>
</dbReference>
<reference evidence="5 6" key="1">
    <citation type="submission" date="2024-02" db="EMBL/GenBank/DDBJ databases">
        <authorList>
            <person name="Chen Y."/>
            <person name="Shah S."/>
            <person name="Dougan E. K."/>
            <person name="Thang M."/>
            <person name="Chan C."/>
        </authorList>
    </citation>
    <scope>NUCLEOTIDE SEQUENCE [LARGE SCALE GENOMIC DNA]</scope>
</reference>
<dbReference type="PROSITE" id="PS50873">
    <property type="entry name" value="PEROXIDASE_4"/>
    <property type="match status" value="1"/>
</dbReference>
<keyword evidence="1" id="KW-0560">Oxidoreductase</keyword>
<keyword evidence="3" id="KW-0732">Signal</keyword>
<evidence type="ECO:0000256" key="2">
    <source>
        <dbReference type="RuleBase" id="RU004241"/>
    </source>
</evidence>
<sequence>MVLRCGAPWSLVCVLGLFTKIGALCRDAACDAVPSASSALVQRKLLVAGDASQMELREAEGNTGDCQSWCSPNPSTCTFNECKACAGCDGMPHCAGWCEHNTKDWSAKCAMWTCQDCGACNSSPSSPNGYTYVGTGYCDGGYIGGWDTADAVDIETCAQKCSSELNCKFFSLQVGATCSRYSSVAGNCTTRFRPNQYVTFGKAPARPGYVAGEPGAAWSPEHQKAIRAKLIRVFQESDAVCREANIEVPGERWSGLPTMAKFLRLAFHDCMKYADGTGGCDGCLEWKGVGGRYTRDQHGKKQLNVSDDGHHNGLRPTVEILEKIYTDPNFPPKAPGLWQSPKESGFSRADLWAFAGMVAVEHGIHLNNLACHKLDLDDAHGILSQCHPRVGEPDCEVAAPRPFHFASGRKDCVPDPTADQPYKTFKTELHPDPGANAASTLAYFKRDFGFNARETVAILGAHTLGRVHNTISLHQYTWKTRSAMLFNNGYFRNLASKEDWYYPTGSFPNGTNIRTATCRGFGNSRGERAPARWKPHAFYHLTNGGPVQWLQEKKVCPCFDPSWTRPDEGCCNDDPFSCKAGCEEYRIVLGMDETMLNSDMSLYRQFSTNDGIPAGCPGLEDWNSEAIKSDWRLRSPRIPSNDVHGDSWDSSHCPFTTIADPPGSTPMYRVVEEYADSNEKFFADFFPVLEKMLMNGYNASDLVVTPMASHACPYQDPHDWHRHYSCS</sequence>